<evidence type="ECO:0000313" key="2">
    <source>
        <dbReference type="Proteomes" id="UP000320390"/>
    </source>
</evidence>
<sequence length="238" mass="26447">MGNPGLDVVNVKADDVTSAHRQAELEAFARDLVAFEPTLIAVESESNEPGFADSGYSRFNAEEDLRVARDETVQIAYRLASEANVERVAGIDVSEGEIRFFPFEDVQAFAKKAGRSAEIDAQVAYFEDKAAAFEEQQSVATVSELLLTVNDPASIESDHRRFYYGMFGFADDQEQPGAPLNYGWYARNAIIFSRLGSVARPGDRVVVVYGAGHAYWLRHFVEETPGFELVELAEYVRK</sequence>
<name>A0A518EM49_9BACT</name>
<dbReference type="RefSeq" id="WP_145194592.1">
    <property type="nucleotide sequence ID" value="NZ_CP036434.1"/>
</dbReference>
<dbReference type="EMBL" id="CP036434">
    <property type="protein sequence ID" value="QDV05170.1"/>
    <property type="molecule type" value="Genomic_DNA"/>
</dbReference>
<dbReference type="OrthoDB" id="661563at2"/>
<gene>
    <name evidence="1" type="ORF">Poly30_06660</name>
</gene>
<dbReference type="AlphaFoldDB" id="A0A518EM49"/>
<dbReference type="Proteomes" id="UP000320390">
    <property type="component" value="Chromosome"/>
</dbReference>
<dbReference type="InterPro" id="IPR043749">
    <property type="entry name" value="DUF5694"/>
</dbReference>
<reference evidence="1 2" key="1">
    <citation type="submission" date="2019-02" db="EMBL/GenBank/DDBJ databases">
        <title>Deep-cultivation of Planctomycetes and their phenomic and genomic characterization uncovers novel biology.</title>
        <authorList>
            <person name="Wiegand S."/>
            <person name="Jogler M."/>
            <person name="Boedeker C."/>
            <person name="Pinto D."/>
            <person name="Vollmers J."/>
            <person name="Rivas-Marin E."/>
            <person name="Kohn T."/>
            <person name="Peeters S.H."/>
            <person name="Heuer A."/>
            <person name="Rast P."/>
            <person name="Oberbeckmann S."/>
            <person name="Bunk B."/>
            <person name="Jeske O."/>
            <person name="Meyerdierks A."/>
            <person name="Storesund J.E."/>
            <person name="Kallscheuer N."/>
            <person name="Luecker S."/>
            <person name="Lage O.M."/>
            <person name="Pohl T."/>
            <person name="Merkel B.J."/>
            <person name="Hornburger P."/>
            <person name="Mueller R.-W."/>
            <person name="Bruemmer F."/>
            <person name="Labrenz M."/>
            <person name="Spormann A.M."/>
            <person name="Op den Camp H."/>
            <person name="Overmann J."/>
            <person name="Amann R."/>
            <person name="Jetten M.S.M."/>
            <person name="Mascher T."/>
            <person name="Medema M.H."/>
            <person name="Devos D.P."/>
            <person name="Kaster A.-K."/>
            <person name="Ovreas L."/>
            <person name="Rohde M."/>
            <person name="Galperin M.Y."/>
            <person name="Jogler C."/>
        </authorList>
    </citation>
    <scope>NUCLEOTIDE SEQUENCE [LARGE SCALE GENOMIC DNA]</scope>
    <source>
        <strain evidence="1 2">Poly30</strain>
    </source>
</reference>
<protein>
    <submittedName>
        <fullName evidence="1">Uncharacterized protein</fullName>
    </submittedName>
</protein>
<evidence type="ECO:0000313" key="1">
    <source>
        <dbReference type="EMBL" id="QDV05170.1"/>
    </source>
</evidence>
<proteinExistence type="predicted"/>
<dbReference type="Pfam" id="PF18950">
    <property type="entry name" value="DUF5694"/>
    <property type="match status" value="1"/>
</dbReference>
<accession>A0A518EM49</accession>
<organism evidence="1 2">
    <name type="scientific">Saltatorellus ferox</name>
    <dbReference type="NCBI Taxonomy" id="2528018"/>
    <lineage>
        <taxon>Bacteria</taxon>
        <taxon>Pseudomonadati</taxon>
        <taxon>Planctomycetota</taxon>
        <taxon>Planctomycetia</taxon>
        <taxon>Planctomycetia incertae sedis</taxon>
        <taxon>Saltatorellus</taxon>
    </lineage>
</organism>
<keyword evidence="2" id="KW-1185">Reference proteome</keyword>